<comment type="similarity">
    <text evidence="1">Belongs to the aldo/keto reductase family.</text>
</comment>
<keyword evidence="6" id="KW-1185">Reference proteome</keyword>
<reference evidence="5" key="1">
    <citation type="submission" date="2022-09" db="EMBL/GenBank/DDBJ databases">
        <title>Diverse halophilic archaea isolated from saline environments.</title>
        <authorList>
            <person name="Cui H.-L."/>
        </authorList>
    </citation>
    <scope>NUCLEOTIDE SEQUENCE</scope>
    <source>
        <strain evidence="5">ZS-35-S2</strain>
    </source>
</reference>
<dbReference type="PROSITE" id="PS00062">
    <property type="entry name" value="ALDOKETO_REDUCTASE_2"/>
    <property type="match status" value="1"/>
</dbReference>
<organism evidence="5 6">
    <name type="scientific">Salinirubellus salinus</name>
    <dbReference type="NCBI Taxonomy" id="1364945"/>
    <lineage>
        <taxon>Archaea</taxon>
        <taxon>Methanobacteriati</taxon>
        <taxon>Methanobacteriota</taxon>
        <taxon>Stenosarchaea group</taxon>
        <taxon>Halobacteria</taxon>
        <taxon>Halobacteriales</taxon>
        <taxon>Natronomonadaceae</taxon>
        <taxon>Salinirubellus</taxon>
    </lineage>
</organism>
<dbReference type="PRINTS" id="PR00069">
    <property type="entry name" value="ALDKETRDTASE"/>
</dbReference>
<dbReference type="PANTHER" id="PTHR43827:SF3">
    <property type="entry name" value="NADP-DEPENDENT OXIDOREDUCTASE DOMAIN-CONTAINING PROTEIN"/>
    <property type="match status" value="1"/>
</dbReference>
<dbReference type="PANTHER" id="PTHR43827">
    <property type="entry name" value="2,5-DIKETO-D-GLUCONIC ACID REDUCTASE"/>
    <property type="match status" value="1"/>
</dbReference>
<evidence type="ECO:0000259" key="4">
    <source>
        <dbReference type="Pfam" id="PF00248"/>
    </source>
</evidence>
<protein>
    <submittedName>
        <fullName evidence="5">Aldo/keto reductase</fullName>
    </submittedName>
</protein>
<keyword evidence="2" id="KW-0521">NADP</keyword>
<evidence type="ECO:0000313" key="5">
    <source>
        <dbReference type="EMBL" id="UWM56840.1"/>
    </source>
</evidence>
<keyword evidence="3" id="KW-0560">Oxidoreductase</keyword>
<dbReference type="PIRSF" id="PIRSF000097">
    <property type="entry name" value="AKR"/>
    <property type="match status" value="1"/>
</dbReference>
<dbReference type="PROSITE" id="PS00798">
    <property type="entry name" value="ALDOKETO_REDUCTASE_1"/>
    <property type="match status" value="1"/>
</dbReference>
<dbReference type="SUPFAM" id="SSF51430">
    <property type="entry name" value="NAD(P)-linked oxidoreductase"/>
    <property type="match status" value="1"/>
</dbReference>
<dbReference type="InterPro" id="IPR023210">
    <property type="entry name" value="NADP_OxRdtase_dom"/>
</dbReference>
<dbReference type="InterPro" id="IPR036812">
    <property type="entry name" value="NAD(P)_OxRdtase_dom_sf"/>
</dbReference>
<feature type="domain" description="NADP-dependent oxidoreductase" evidence="4">
    <location>
        <begin position="14"/>
        <end position="254"/>
    </location>
</feature>
<evidence type="ECO:0000256" key="3">
    <source>
        <dbReference type="ARBA" id="ARBA00023002"/>
    </source>
</evidence>
<proteinExistence type="inferred from homology"/>
<evidence type="ECO:0000256" key="2">
    <source>
        <dbReference type="ARBA" id="ARBA00022857"/>
    </source>
</evidence>
<sequence length="272" mass="30307">MPDVTVQGVDVPALGLGTWRLTSESCERAVREALELGYRHLDTAQAYGNEREVGDALAASEVDREDVFLTTKLGNGNRDHDAVRRSTEESLAKLGTSYVDLLLIHNPMQRVPVAETLRAMDTLVDDGKVRHIGVSNFDVDRLHAAREAADHELLTNQVQFNPYWDQRELLDYCEIHDLLLTAYSPLGHGGVLDDDVLAEVGDRYGKSAAQVAIRWCLQHPNVSVIPKATSRTHIAANRDVFDFELTDDEMERIRRPSKVRALTGAVRSRLGV</sequence>
<dbReference type="InterPro" id="IPR020471">
    <property type="entry name" value="AKR"/>
</dbReference>
<dbReference type="InterPro" id="IPR018170">
    <property type="entry name" value="Aldo/ket_reductase_CS"/>
</dbReference>
<gene>
    <name evidence="5" type="ORF">N0B31_04115</name>
</gene>
<dbReference type="KEGG" id="ssai:N0B31_04115"/>
<dbReference type="AlphaFoldDB" id="A0A9E7R6J3"/>
<dbReference type="EMBL" id="CP104003">
    <property type="protein sequence ID" value="UWM56840.1"/>
    <property type="molecule type" value="Genomic_DNA"/>
</dbReference>
<name>A0A9E7R6J3_9EURY</name>
<dbReference type="Pfam" id="PF00248">
    <property type="entry name" value="Aldo_ket_red"/>
    <property type="match status" value="1"/>
</dbReference>
<evidence type="ECO:0000313" key="6">
    <source>
        <dbReference type="Proteomes" id="UP001057580"/>
    </source>
</evidence>
<evidence type="ECO:0000256" key="1">
    <source>
        <dbReference type="ARBA" id="ARBA00007905"/>
    </source>
</evidence>
<accession>A0A9E7R6J3</accession>
<dbReference type="GO" id="GO:0016616">
    <property type="term" value="F:oxidoreductase activity, acting on the CH-OH group of donors, NAD or NADP as acceptor"/>
    <property type="evidence" value="ECO:0007669"/>
    <property type="project" value="UniProtKB-ARBA"/>
</dbReference>
<dbReference type="FunFam" id="3.20.20.100:FF:000002">
    <property type="entry name" value="2,5-diketo-D-gluconic acid reductase A"/>
    <property type="match status" value="1"/>
</dbReference>
<dbReference type="Gene3D" id="3.20.20.100">
    <property type="entry name" value="NADP-dependent oxidoreductase domain"/>
    <property type="match status" value="1"/>
</dbReference>
<dbReference type="Proteomes" id="UP001057580">
    <property type="component" value="Chromosome"/>
</dbReference>